<keyword evidence="2" id="KW-1185">Reference proteome</keyword>
<comment type="caution">
    <text evidence="1">The sequence shown here is derived from an EMBL/GenBank/DDBJ whole genome shotgun (WGS) entry which is preliminary data.</text>
</comment>
<dbReference type="EMBL" id="PXYI01000004">
    <property type="protein sequence ID" value="PSJ39721.1"/>
    <property type="molecule type" value="Genomic_DNA"/>
</dbReference>
<dbReference type="AlphaFoldDB" id="A0A2P7QP41"/>
<evidence type="ECO:0008006" key="3">
    <source>
        <dbReference type="Google" id="ProtNLM"/>
    </source>
</evidence>
<proteinExistence type="predicted"/>
<accession>A0A2P7QP41</accession>
<sequence length="59" mass="6962">MKHFTFSLMLLQQRVDERLRLERQKGASNALVLTLLRQRKKRLAERLKRSLGTLTPVES</sequence>
<reference evidence="1 2" key="1">
    <citation type="submission" date="2018-03" db="EMBL/GenBank/DDBJ databases">
        <title>The draft genome of Sphingosinicella sp. GL-C-18.</title>
        <authorList>
            <person name="Liu L."/>
            <person name="Li L."/>
            <person name="Liang L."/>
            <person name="Zhang X."/>
            <person name="Wang T."/>
        </authorList>
    </citation>
    <scope>NUCLEOTIDE SEQUENCE [LARGE SCALE GENOMIC DNA]</scope>
    <source>
        <strain evidence="1 2">GL-C-18</strain>
    </source>
</reference>
<protein>
    <recommendedName>
        <fullName evidence="3">DUF465 domain-containing protein</fullName>
    </recommendedName>
</protein>
<gene>
    <name evidence="1" type="ORF">C7I55_14135</name>
</gene>
<name>A0A2P7QP41_9SPHN</name>
<dbReference type="Proteomes" id="UP000241167">
    <property type="component" value="Unassembled WGS sequence"/>
</dbReference>
<dbReference type="RefSeq" id="WP_106513616.1">
    <property type="nucleotide sequence ID" value="NZ_PXYI01000004.1"/>
</dbReference>
<organism evidence="1 2">
    <name type="scientific">Allosphingosinicella deserti</name>
    <dbReference type="NCBI Taxonomy" id="2116704"/>
    <lineage>
        <taxon>Bacteria</taxon>
        <taxon>Pseudomonadati</taxon>
        <taxon>Pseudomonadota</taxon>
        <taxon>Alphaproteobacteria</taxon>
        <taxon>Sphingomonadales</taxon>
        <taxon>Sphingomonadaceae</taxon>
        <taxon>Allosphingosinicella</taxon>
    </lineage>
</organism>
<evidence type="ECO:0000313" key="1">
    <source>
        <dbReference type="EMBL" id="PSJ39721.1"/>
    </source>
</evidence>
<evidence type="ECO:0000313" key="2">
    <source>
        <dbReference type="Proteomes" id="UP000241167"/>
    </source>
</evidence>